<dbReference type="EMBL" id="BMMW01000004">
    <property type="protein sequence ID" value="GGK62997.1"/>
    <property type="molecule type" value="Genomic_DNA"/>
</dbReference>
<gene>
    <name evidence="1" type="ORF">GCM10011591_39050</name>
</gene>
<dbReference type="Proteomes" id="UP000612956">
    <property type="component" value="Unassembled WGS sequence"/>
</dbReference>
<name>A0A917QR40_9NOCA</name>
<evidence type="ECO:0000313" key="2">
    <source>
        <dbReference type="Proteomes" id="UP000612956"/>
    </source>
</evidence>
<sequence>MPVAVAAAGADGNAVIAVYTIEHTRNFDPLRAAFTTLGEAATRTGDDYQRLITDLRAEFFPKRLPADRYERWI</sequence>
<reference evidence="1" key="1">
    <citation type="journal article" date="2014" name="Int. J. Syst. Evol. Microbiol.">
        <title>Complete genome sequence of Corynebacterium casei LMG S-19264T (=DSM 44701T), isolated from a smear-ripened cheese.</title>
        <authorList>
            <consortium name="US DOE Joint Genome Institute (JGI-PGF)"/>
            <person name="Walter F."/>
            <person name="Albersmeier A."/>
            <person name="Kalinowski J."/>
            <person name="Ruckert C."/>
        </authorList>
    </citation>
    <scope>NUCLEOTIDE SEQUENCE</scope>
    <source>
        <strain evidence="1">CGMCC 4.7278</strain>
    </source>
</reference>
<protein>
    <submittedName>
        <fullName evidence="1">Uncharacterized protein</fullName>
    </submittedName>
</protein>
<dbReference type="AlphaFoldDB" id="A0A917QR40"/>
<comment type="caution">
    <text evidence="1">The sequence shown here is derived from an EMBL/GenBank/DDBJ whole genome shotgun (WGS) entry which is preliminary data.</text>
</comment>
<proteinExistence type="predicted"/>
<keyword evidence="2" id="KW-1185">Reference proteome</keyword>
<accession>A0A917QR40</accession>
<evidence type="ECO:0000313" key="1">
    <source>
        <dbReference type="EMBL" id="GGK62997.1"/>
    </source>
</evidence>
<organism evidence="1 2">
    <name type="scientific">Nocardia camponoti</name>
    <dbReference type="NCBI Taxonomy" id="1616106"/>
    <lineage>
        <taxon>Bacteria</taxon>
        <taxon>Bacillati</taxon>
        <taxon>Actinomycetota</taxon>
        <taxon>Actinomycetes</taxon>
        <taxon>Mycobacteriales</taxon>
        <taxon>Nocardiaceae</taxon>
        <taxon>Nocardia</taxon>
    </lineage>
</organism>
<reference evidence="1" key="2">
    <citation type="submission" date="2020-09" db="EMBL/GenBank/DDBJ databases">
        <authorList>
            <person name="Sun Q."/>
            <person name="Zhou Y."/>
        </authorList>
    </citation>
    <scope>NUCLEOTIDE SEQUENCE</scope>
    <source>
        <strain evidence="1">CGMCC 4.7278</strain>
    </source>
</reference>